<protein>
    <submittedName>
        <fullName evidence="2">DUF1566 domain-containing protein</fullName>
    </submittedName>
</protein>
<dbReference type="RefSeq" id="WP_177136071.1">
    <property type="nucleotide sequence ID" value="NZ_VYGV01000011.1"/>
</dbReference>
<dbReference type="AlphaFoldDB" id="A0A7Y8GX58"/>
<dbReference type="Proteomes" id="UP000545507">
    <property type="component" value="Unassembled WGS sequence"/>
</dbReference>
<evidence type="ECO:0000313" key="3">
    <source>
        <dbReference type="Proteomes" id="UP000545507"/>
    </source>
</evidence>
<comment type="caution">
    <text evidence="2">The sequence shown here is derived from an EMBL/GenBank/DDBJ whole genome shotgun (WGS) entry which is preliminary data.</text>
</comment>
<organism evidence="2 3">
    <name type="scientific">Hydrogenophaga aromaticivorans</name>
    <dbReference type="NCBI Taxonomy" id="2610898"/>
    <lineage>
        <taxon>Bacteria</taxon>
        <taxon>Pseudomonadati</taxon>
        <taxon>Pseudomonadota</taxon>
        <taxon>Betaproteobacteria</taxon>
        <taxon>Burkholderiales</taxon>
        <taxon>Comamonadaceae</taxon>
        <taxon>Hydrogenophaga</taxon>
    </lineage>
</organism>
<dbReference type="EMBL" id="VYGV01000011">
    <property type="protein sequence ID" value="NWF46166.1"/>
    <property type="molecule type" value="Genomic_DNA"/>
</dbReference>
<name>A0A7Y8GX58_9BURK</name>
<sequence>MKPTNCEPMTNNSDLELHQHACERFSPNMAGHDVIASSQLQWLVACDERQMRYTNWGDGRPGDVSELVDRVNASPTLNHGHDDWRVPTIDELQTLVGSNASPKDGWYWSSSSYQGLPGEFWVVDFSHPGPGYHVSTAPGWVRLVRTRN</sequence>
<proteinExistence type="predicted"/>
<dbReference type="InterPro" id="IPR011460">
    <property type="entry name" value="Lcl_C"/>
</dbReference>
<reference evidence="2 3" key="1">
    <citation type="submission" date="2019-09" db="EMBL/GenBank/DDBJ databases">
        <title>Hydrogenophaga aromatica sp. nov., isolated from a para-xylene-degrading enrichment culture.</title>
        <authorList>
            <person name="Tancsics A."/>
            <person name="Banerjee S."/>
        </authorList>
    </citation>
    <scope>NUCLEOTIDE SEQUENCE [LARGE SCALE GENOMIC DNA]</scope>
    <source>
        <strain evidence="2 3">D2P1</strain>
    </source>
</reference>
<evidence type="ECO:0000259" key="1">
    <source>
        <dbReference type="Pfam" id="PF07603"/>
    </source>
</evidence>
<gene>
    <name evidence="2" type="ORF">F3K02_13015</name>
</gene>
<keyword evidence="3" id="KW-1185">Reference proteome</keyword>
<accession>A0A7Y8GX58</accession>
<evidence type="ECO:0000313" key="2">
    <source>
        <dbReference type="EMBL" id="NWF46166.1"/>
    </source>
</evidence>
<feature type="domain" description="Lcl C-terminal" evidence="1">
    <location>
        <begin position="38"/>
        <end position="145"/>
    </location>
</feature>
<dbReference type="Pfam" id="PF07603">
    <property type="entry name" value="Lcl_C"/>
    <property type="match status" value="1"/>
</dbReference>